<accession>A0A8H4KAD5</accession>
<evidence type="ECO:0000313" key="3">
    <source>
        <dbReference type="Proteomes" id="UP000605986"/>
    </source>
</evidence>
<organism evidence="2 3">
    <name type="scientific">Fusarium austroafricanum</name>
    <dbReference type="NCBI Taxonomy" id="2364996"/>
    <lineage>
        <taxon>Eukaryota</taxon>
        <taxon>Fungi</taxon>
        <taxon>Dikarya</taxon>
        <taxon>Ascomycota</taxon>
        <taxon>Pezizomycotina</taxon>
        <taxon>Sordariomycetes</taxon>
        <taxon>Hypocreomycetidae</taxon>
        <taxon>Hypocreales</taxon>
        <taxon>Nectriaceae</taxon>
        <taxon>Fusarium</taxon>
        <taxon>Fusarium concolor species complex</taxon>
    </lineage>
</organism>
<keyword evidence="3" id="KW-1185">Reference proteome</keyword>
<sequence>MTEFTRRAMLEPWRRSGQPIPIVTGSIRPVYRVTRILGCSQGSSDSTISGASNLNPVWIPTRLLQCSYSSHHWATQVGESPSVGMELASDIDNKEAPQKRPNPTIFELTAKDGIIDQDKAMGQYAEYTVSGPVLMGHTLLCDSEIEKIGVLKKNGADYHVRDNNCQKFCQQLEQCILIPQNMQSILKAGQTFPSRAKEIMHRQFWEYILTEDYIPSNNTCIWGQNDMYFLIVLTVLLYGWRGNTSMFRHLQRALPDRGFKPTDLHQMAYPWKRPAQIGDSPQRTTQDPQDRGTTQEEAAAVKRK</sequence>
<comment type="caution">
    <text evidence="2">The sequence shown here is derived from an EMBL/GenBank/DDBJ whole genome shotgun (WGS) entry which is preliminary data.</text>
</comment>
<evidence type="ECO:0000313" key="2">
    <source>
        <dbReference type="EMBL" id="KAF4446757.1"/>
    </source>
</evidence>
<dbReference type="EMBL" id="JAADJG010000445">
    <property type="protein sequence ID" value="KAF4446757.1"/>
    <property type="molecule type" value="Genomic_DNA"/>
</dbReference>
<feature type="region of interest" description="Disordered" evidence="1">
    <location>
        <begin position="273"/>
        <end position="304"/>
    </location>
</feature>
<gene>
    <name evidence="2" type="ORF">F53441_9691</name>
</gene>
<dbReference type="Proteomes" id="UP000605986">
    <property type="component" value="Unassembled WGS sequence"/>
</dbReference>
<dbReference type="AlphaFoldDB" id="A0A8H4KAD5"/>
<protein>
    <submittedName>
        <fullName evidence="2">Uncharacterized protein</fullName>
    </submittedName>
</protein>
<name>A0A8H4KAD5_9HYPO</name>
<evidence type="ECO:0000256" key="1">
    <source>
        <dbReference type="SAM" id="MobiDB-lite"/>
    </source>
</evidence>
<proteinExistence type="predicted"/>
<reference evidence="2" key="1">
    <citation type="submission" date="2020-01" db="EMBL/GenBank/DDBJ databases">
        <title>Identification and distribution of gene clusters putatively required for synthesis of sphingolipid metabolism inhibitors in phylogenetically diverse species of the filamentous fungus Fusarium.</title>
        <authorList>
            <person name="Kim H.-S."/>
            <person name="Busman M."/>
            <person name="Brown D.W."/>
            <person name="Divon H."/>
            <person name="Uhlig S."/>
            <person name="Proctor R.H."/>
        </authorList>
    </citation>
    <scope>NUCLEOTIDE SEQUENCE</scope>
    <source>
        <strain evidence="2">NRRL 53441</strain>
    </source>
</reference>